<sequence>MQDKDLDQHPLGQEPPWRVAEHPEETPAAAGCPECGL</sequence>
<dbReference type="Proteomes" id="UP000317429">
    <property type="component" value="Chromosome"/>
</dbReference>
<reference evidence="2 3" key="1">
    <citation type="submission" date="2019-02" db="EMBL/GenBank/DDBJ databases">
        <title>Deep-cultivation of Planctomycetes and their phenomic and genomic characterization uncovers novel biology.</title>
        <authorList>
            <person name="Wiegand S."/>
            <person name="Jogler M."/>
            <person name="Boedeker C."/>
            <person name="Pinto D."/>
            <person name="Vollmers J."/>
            <person name="Rivas-Marin E."/>
            <person name="Kohn T."/>
            <person name="Peeters S.H."/>
            <person name="Heuer A."/>
            <person name="Rast P."/>
            <person name="Oberbeckmann S."/>
            <person name="Bunk B."/>
            <person name="Jeske O."/>
            <person name="Meyerdierks A."/>
            <person name="Storesund J.E."/>
            <person name="Kallscheuer N."/>
            <person name="Luecker S."/>
            <person name="Lage O.M."/>
            <person name="Pohl T."/>
            <person name="Merkel B.J."/>
            <person name="Hornburger P."/>
            <person name="Mueller R.-W."/>
            <person name="Bruemmer F."/>
            <person name="Labrenz M."/>
            <person name="Spormann A.M."/>
            <person name="Op den Camp H."/>
            <person name="Overmann J."/>
            <person name="Amann R."/>
            <person name="Jetten M.S.M."/>
            <person name="Mascher T."/>
            <person name="Medema M.H."/>
            <person name="Devos D.P."/>
            <person name="Kaster A.-K."/>
            <person name="Ovreas L."/>
            <person name="Rohde M."/>
            <person name="Galperin M.Y."/>
            <person name="Jogler C."/>
        </authorList>
    </citation>
    <scope>NUCLEOTIDE SEQUENCE [LARGE SCALE GENOMIC DNA]</scope>
    <source>
        <strain evidence="2 3">Pla175</strain>
    </source>
</reference>
<dbReference type="EMBL" id="CP036291">
    <property type="protein sequence ID" value="QDU89516.1"/>
    <property type="molecule type" value="Genomic_DNA"/>
</dbReference>
<evidence type="ECO:0000313" key="3">
    <source>
        <dbReference type="Proteomes" id="UP000317429"/>
    </source>
</evidence>
<evidence type="ECO:0000256" key="1">
    <source>
        <dbReference type="SAM" id="MobiDB-lite"/>
    </source>
</evidence>
<gene>
    <name evidence="2" type="ORF">Pla175_29080</name>
</gene>
<feature type="region of interest" description="Disordered" evidence="1">
    <location>
        <begin position="1"/>
        <end position="37"/>
    </location>
</feature>
<accession>A0A518DDJ3</accession>
<dbReference type="KEGG" id="pnd:Pla175_29080"/>
<organism evidence="2 3">
    <name type="scientific">Pirellulimonas nuda</name>
    <dbReference type="NCBI Taxonomy" id="2528009"/>
    <lineage>
        <taxon>Bacteria</taxon>
        <taxon>Pseudomonadati</taxon>
        <taxon>Planctomycetota</taxon>
        <taxon>Planctomycetia</taxon>
        <taxon>Pirellulales</taxon>
        <taxon>Lacipirellulaceae</taxon>
        <taxon>Pirellulimonas</taxon>
    </lineage>
</organism>
<name>A0A518DDJ3_9BACT</name>
<evidence type="ECO:0000313" key="2">
    <source>
        <dbReference type="EMBL" id="QDU89516.1"/>
    </source>
</evidence>
<proteinExistence type="predicted"/>
<keyword evidence="3" id="KW-1185">Reference proteome</keyword>
<protein>
    <submittedName>
        <fullName evidence="2">Uncharacterized protein</fullName>
    </submittedName>
</protein>
<dbReference type="AlphaFoldDB" id="A0A518DDJ3"/>